<dbReference type="Pfam" id="PF13489">
    <property type="entry name" value="Methyltransf_23"/>
    <property type="match status" value="1"/>
</dbReference>
<comment type="caution">
    <text evidence="1">The sequence shown here is derived from an EMBL/GenBank/DDBJ whole genome shotgun (WGS) entry which is preliminary data.</text>
</comment>
<dbReference type="CDD" id="cd02440">
    <property type="entry name" value="AdoMet_MTases"/>
    <property type="match status" value="1"/>
</dbReference>
<keyword evidence="2" id="KW-1185">Reference proteome</keyword>
<proteinExistence type="predicted"/>
<dbReference type="EMBL" id="LUUI01000109">
    <property type="protein sequence ID" value="OAI14496.1"/>
    <property type="molecule type" value="Genomic_DNA"/>
</dbReference>
<protein>
    <recommendedName>
        <fullName evidence="3">Methyltransferase type 12</fullName>
    </recommendedName>
</protein>
<evidence type="ECO:0008006" key="3">
    <source>
        <dbReference type="Google" id="ProtNLM"/>
    </source>
</evidence>
<dbReference type="PANTHER" id="PTHR43861:SF6">
    <property type="entry name" value="METHYLTRANSFERASE TYPE 11"/>
    <property type="match status" value="1"/>
</dbReference>
<dbReference type="AlphaFoldDB" id="A0A177N8W8"/>
<dbReference type="SUPFAM" id="SSF53335">
    <property type="entry name" value="S-adenosyl-L-methionine-dependent methyltransferases"/>
    <property type="match status" value="1"/>
</dbReference>
<name>A0A177N8W8_9GAMM</name>
<evidence type="ECO:0000313" key="2">
    <source>
        <dbReference type="Proteomes" id="UP000078476"/>
    </source>
</evidence>
<evidence type="ECO:0000313" key="1">
    <source>
        <dbReference type="EMBL" id="OAI14496.1"/>
    </source>
</evidence>
<dbReference type="InterPro" id="IPR029063">
    <property type="entry name" value="SAM-dependent_MTases_sf"/>
</dbReference>
<dbReference type="STRING" id="980561.A1359_10500"/>
<dbReference type="RefSeq" id="WP_066983004.1">
    <property type="nucleotide sequence ID" value="NZ_LUUI01000109.1"/>
</dbReference>
<dbReference type="OrthoDB" id="9810247at2"/>
<reference evidence="1 2" key="1">
    <citation type="submission" date="2016-03" db="EMBL/GenBank/DDBJ databases">
        <authorList>
            <person name="Ploux O."/>
        </authorList>
    </citation>
    <scope>NUCLEOTIDE SEQUENCE [LARGE SCALE GENOMIC DNA]</scope>
    <source>
        <strain evidence="1 2">R-45370</strain>
    </source>
</reference>
<organism evidence="1 2">
    <name type="scientific">Methylomonas lenta</name>
    <dbReference type="NCBI Taxonomy" id="980561"/>
    <lineage>
        <taxon>Bacteria</taxon>
        <taxon>Pseudomonadati</taxon>
        <taxon>Pseudomonadota</taxon>
        <taxon>Gammaproteobacteria</taxon>
        <taxon>Methylococcales</taxon>
        <taxon>Methylococcaceae</taxon>
        <taxon>Methylomonas</taxon>
    </lineage>
</organism>
<dbReference type="Gene3D" id="3.40.50.150">
    <property type="entry name" value="Vaccinia Virus protein VP39"/>
    <property type="match status" value="1"/>
</dbReference>
<dbReference type="PANTHER" id="PTHR43861">
    <property type="entry name" value="TRANS-ACONITATE 2-METHYLTRANSFERASE-RELATED"/>
    <property type="match status" value="1"/>
</dbReference>
<sequence>MTNKSPKLFLRQNCIIDCTKHWKPGTFLEIGAGTGLMTQMFLSRGFSGYCYDLSPESRAILKNRLNEFTAQVKILTNLTIATNKNFNYLFAFEVLEHIEDDLNALQYWSQFIQSNGKIIVSVPAHNNKFSKVDELVGHVRRYERDDLFNLLSKAGYQNIKIINYGYPLTEFSRYISTRLLKNDNSAQLIPIAERNLRSSYSRPTVISNYLSKIPENIFAPFKYIQRLFYKFYFGDGLVAVAEKI</sequence>
<accession>A0A177N8W8</accession>
<gene>
    <name evidence="1" type="ORF">A1359_10500</name>
</gene>
<dbReference type="Proteomes" id="UP000078476">
    <property type="component" value="Unassembled WGS sequence"/>
</dbReference>